<evidence type="ECO:0000256" key="7">
    <source>
        <dbReference type="ARBA" id="ARBA00022989"/>
    </source>
</evidence>
<dbReference type="GO" id="GO:0006817">
    <property type="term" value="P:phosphate ion transport"/>
    <property type="evidence" value="ECO:0007669"/>
    <property type="project" value="UniProtKB-KW"/>
</dbReference>
<evidence type="ECO:0000256" key="1">
    <source>
        <dbReference type="ARBA" id="ARBA00004651"/>
    </source>
</evidence>
<gene>
    <name evidence="11" type="ORF">UFOPK3773_00968</name>
    <name evidence="12" type="ORF">UFOPK3992_01072</name>
</gene>
<keyword evidence="4" id="KW-1003">Cell membrane</keyword>
<evidence type="ECO:0000259" key="10">
    <source>
        <dbReference type="PROSITE" id="PS50928"/>
    </source>
</evidence>
<feature type="transmembrane region" description="Helical" evidence="9">
    <location>
        <begin position="288"/>
        <end position="313"/>
    </location>
</feature>
<dbReference type="GO" id="GO:0005886">
    <property type="term" value="C:plasma membrane"/>
    <property type="evidence" value="ECO:0007669"/>
    <property type="project" value="UniProtKB-SubCell"/>
</dbReference>
<organism evidence="12">
    <name type="scientific">freshwater metagenome</name>
    <dbReference type="NCBI Taxonomy" id="449393"/>
    <lineage>
        <taxon>unclassified sequences</taxon>
        <taxon>metagenomes</taxon>
        <taxon>ecological metagenomes</taxon>
    </lineage>
</organism>
<dbReference type="PROSITE" id="PS50928">
    <property type="entry name" value="ABC_TM1"/>
    <property type="match status" value="1"/>
</dbReference>
<evidence type="ECO:0000256" key="3">
    <source>
        <dbReference type="ARBA" id="ARBA00022448"/>
    </source>
</evidence>
<reference evidence="12" key="1">
    <citation type="submission" date="2020-05" db="EMBL/GenBank/DDBJ databases">
        <authorList>
            <person name="Chiriac C."/>
            <person name="Salcher M."/>
            <person name="Ghai R."/>
            <person name="Kavagutti S V."/>
        </authorList>
    </citation>
    <scope>NUCLEOTIDE SEQUENCE</scope>
</reference>
<feature type="domain" description="ABC transmembrane type-1" evidence="10">
    <location>
        <begin position="87"/>
        <end position="313"/>
    </location>
</feature>
<feature type="transmembrane region" description="Helical" evidence="9">
    <location>
        <begin position="83"/>
        <end position="116"/>
    </location>
</feature>
<dbReference type="AlphaFoldDB" id="A0A6J7Q0M1"/>
<evidence type="ECO:0000256" key="9">
    <source>
        <dbReference type="SAM" id="Phobius"/>
    </source>
</evidence>
<evidence type="ECO:0000256" key="5">
    <source>
        <dbReference type="ARBA" id="ARBA00022592"/>
    </source>
</evidence>
<evidence type="ECO:0000313" key="12">
    <source>
        <dbReference type="EMBL" id="CAB5007784.1"/>
    </source>
</evidence>
<feature type="transmembrane region" description="Helical" evidence="9">
    <location>
        <begin position="32"/>
        <end position="53"/>
    </location>
</feature>
<keyword evidence="7 9" id="KW-1133">Transmembrane helix</keyword>
<dbReference type="PANTHER" id="PTHR30425:SF1">
    <property type="entry name" value="PHOSPHATE TRANSPORT SYSTEM PERMEASE PROTEIN PSTC"/>
    <property type="match status" value="1"/>
</dbReference>
<evidence type="ECO:0000256" key="8">
    <source>
        <dbReference type="ARBA" id="ARBA00023136"/>
    </source>
</evidence>
<name>A0A6J7Q0M1_9ZZZZ</name>
<feature type="transmembrane region" description="Helical" evidence="9">
    <location>
        <begin position="123"/>
        <end position="148"/>
    </location>
</feature>
<dbReference type="InterPro" id="IPR051124">
    <property type="entry name" value="Phosphate_Transport_Permease"/>
</dbReference>
<dbReference type="SUPFAM" id="SSF161098">
    <property type="entry name" value="MetI-like"/>
    <property type="match status" value="1"/>
</dbReference>
<feature type="transmembrane region" description="Helical" evidence="9">
    <location>
        <begin position="247"/>
        <end position="268"/>
    </location>
</feature>
<dbReference type="EMBL" id="CAFBNF010000094">
    <property type="protein sequence ID" value="CAB4943048.1"/>
    <property type="molecule type" value="Genomic_DNA"/>
</dbReference>
<dbReference type="InterPro" id="IPR035906">
    <property type="entry name" value="MetI-like_sf"/>
</dbReference>
<sequence>MRTASPPDDVAPVSRESRTVGVRAGDRAFKGLAAGAGITVLVIMGAIGAFLVWKSIPSLQANSANFFTSTDWFPEDKPPTFGIAALLFGTAISASIAMLLAVPVGIGIALFIAFYAPRPVAAALAFVTDLLAAVPSIIFGLWGLAVLMPNMEGTARWLDEYLGWIPLFQNDLNIYTKSLFIAGVVLAIMVLPTVSAVSREVFVQVPREHIEGALALGATRWEMVRMAVFPFARPGMISAAMLGLGRALGETIAVALILSAAFTINWHITEPGGNSFAANIALKWNEAGPIGLSALIASGLVLFVITLAVNMVARWIVARRAEFSGAN</sequence>
<dbReference type="InterPro" id="IPR011864">
    <property type="entry name" value="Phosphate_PstC"/>
</dbReference>
<dbReference type="Gene3D" id="1.10.3720.10">
    <property type="entry name" value="MetI-like"/>
    <property type="match status" value="1"/>
</dbReference>
<keyword evidence="3" id="KW-0813">Transport</keyword>
<accession>A0A6J7Q0M1</accession>
<keyword evidence="6 9" id="KW-0812">Transmembrane</keyword>
<dbReference type="CDD" id="cd06261">
    <property type="entry name" value="TM_PBP2"/>
    <property type="match status" value="1"/>
</dbReference>
<evidence type="ECO:0000256" key="2">
    <source>
        <dbReference type="ARBA" id="ARBA00007069"/>
    </source>
</evidence>
<dbReference type="PANTHER" id="PTHR30425">
    <property type="entry name" value="PHOSPHATE TRANSPORT SYSTEM PERMEASE PROTEIN PST"/>
    <property type="match status" value="1"/>
</dbReference>
<dbReference type="Pfam" id="PF00528">
    <property type="entry name" value="BPD_transp_1"/>
    <property type="match status" value="1"/>
</dbReference>
<keyword evidence="8 9" id="KW-0472">Membrane</keyword>
<dbReference type="NCBIfam" id="TIGR02138">
    <property type="entry name" value="phosphate_pstC"/>
    <property type="match status" value="1"/>
</dbReference>
<comment type="subcellular location">
    <subcellularLocation>
        <location evidence="1">Cell membrane</location>
        <topology evidence="1">Multi-pass membrane protein</topology>
    </subcellularLocation>
</comment>
<protein>
    <submittedName>
        <fullName evidence="12">Unannotated protein</fullName>
    </submittedName>
</protein>
<comment type="similarity">
    <text evidence="2">Belongs to the binding-protein-dependent transport system permease family. CysTW subfamily.</text>
</comment>
<evidence type="ECO:0000256" key="6">
    <source>
        <dbReference type="ARBA" id="ARBA00022692"/>
    </source>
</evidence>
<dbReference type="GO" id="GO:0005315">
    <property type="term" value="F:phosphate transmembrane transporter activity"/>
    <property type="evidence" value="ECO:0007669"/>
    <property type="project" value="InterPro"/>
</dbReference>
<feature type="transmembrane region" description="Helical" evidence="9">
    <location>
        <begin position="174"/>
        <end position="197"/>
    </location>
</feature>
<dbReference type="EMBL" id="CAFBOZ010000143">
    <property type="protein sequence ID" value="CAB5007784.1"/>
    <property type="molecule type" value="Genomic_DNA"/>
</dbReference>
<evidence type="ECO:0000313" key="11">
    <source>
        <dbReference type="EMBL" id="CAB4943048.1"/>
    </source>
</evidence>
<proteinExistence type="inferred from homology"/>
<keyword evidence="5" id="KW-0592">Phosphate transport</keyword>
<evidence type="ECO:0000256" key="4">
    <source>
        <dbReference type="ARBA" id="ARBA00022475"/>
    </source>
</evidence>
<dbReference type="InterPro" id="IPR000515">
    <property type="entry name" value="MetI-like"/>
</dbReference>